<gene>
    <name evidence="2" type="ORF">ACFQDM_06945</name>
</gene>
<accession>A0ABW1S8N2</accession>
<reference evidence="3" key="1">
    <citation type="journal article" date="2019" name="Int. J. Syst. Evol. Microbiol.">
        <title>The Global Catalogue of Microorganisms (GCM) 10K type strain sequencing project: providing services to taxonomists for standard genome sequencing and annotation.</title>
        <authorList>
            <consortium name="The Broad Institute Genomics Platform"/>
            <consortium name="The Broad Institute Genome Sequencing Center for Infectious Disease"/>
            <person name="Wu L."/>
            <person name="Ma J."/>
        </authorList>
    </citation>
    <scope>NUCLEOTIDE SEQUENCE [LARGE SCALE GENOMIC DNA]</scope>
    <source>
        <strain evidence="3">CGMCC-1.15741</strain>
    </source>
</reference>
<keyword evidence="3" id="KW-1185">Reference proteome</keyword>
<dbReference type="EMBL" id="JBHSSW010000008">
    <property type="protein sequence ID" value="MFC6197807.1"/>
    <property type="molecule type" value="Genomic_DNA"/>
</dbReference>
<keyword evidence="1" id="KW-0732">Signal</keyword>
<dbReference type="RefSeq" id="WP_377377236.1">
    <property type="nucleotide sequence ID" value="NZ_JBHSSW010000008.1"/>
</dbReference>
<protein>
    <recommendedName>
        <fullName evidence="4">DUF1090 domain-containing protein</fullName>
    </recommendedName>
</protein>
<feature type="signal peptide" evidence="1">
    <location>
        <begin position="1"/>
        <end position="19"/>
    </location>
</feature>
<feature type="chain" id="PRO_5046557509" description="DUF1090 domain-containing protein" evidence="1">
    <location>
        <begin position="20"/>
        <end position="112"/>
    </location>
</feature>
<evidence type="ECO:0008006" key="4">
    <source>
        <dbReference type="Google" id="ProtNLM"/>
    </source>
</evidence>
<name>A0ABW1S8N2_9PROT</name>
<dbReference type="Proteomes" id="UP001596303">
    <property type="component" value="Unassembled WGS sequence"/>
</dbReference>
<organism evidence="2 3">
    <name type="scientific">Ponticaulis profundi</name>
    <dbReference type="NCBI Taxonomy" id="2665222"/>
    <lineage>
        <taxon>Bacteria</taxon>
        <taxon>Pseudomonadati</taxon>
        <taxon>Pseudomonadota</taxon>
        <taxon>Alphaproteobacteria</taxon>
        <taxon>Hyphomonadales</taxon>
        <taxon>Hyphomonadaceae</taxon>
        <taxon>Ponticaulis</taxon>
    </lineage>
</organism>
<sequence length="112" mass="12575">MKKWLFVAAGMALAPVANAQPTGLECLIASMPYSLEAANQRFGLGIEDIAGLEADLIEECRKSDQLVLMQIEGKEDMMRIAKLNIQVRQEKLKSIDERIEELRELQRQSGVE</sequence>
<evidence type="ECO:0000313" key="2">
    <source>
        <dbReference type="EMBL" id="MFC6197807.1"/>
    </source>
</evidence>
<comment type="caution">
    <text evidence="2">The sequence shown here is derived from an EMBL/GenBank/DDBJ whole genome shotgun (WGS) entry which is preliminary data.</text>
</comment>
<evidence type="ECO:0000256" key="1">
    <source>
        <dbReference type="SAM" id="SignalP"/>
    </source>
</evidence>
<proteinExistence type="predicted"/>
<evidence type="ECO:0000313" key="3">
    <source>
        <dbReference type="Proteomes" id="UP001596303"/>
    </source>
</evidence>